<sequence length="355" mass="40200">MPNIFSRRKGREEEPYVRPSLLQLTGSEESIGSDATAPNNPGPGRNVGVLFDAIGGKIERVVNEMAGRYRAGSNVTAEVALIEPDEGLELTRSDSIASDATAHNNPGPGRIVGLLFDAGGNKIEHYLRRAAGRYRLGPQAIFEDIQEGSHVLYRKEYNMDMSGIRVQLLPTDEEHVVLEKKCRKLLKYCRSPVLATQLVALEAVTTLAVEYPHIRQTFAGILHQSYLVPKYRERELHVGYCKTLVSVKETQIYDFAKRLENSSGRIKRNEIPEDDADFNLLLRQLNSYLQDSDVSFLLWRLMNFNFNLSPAVYRSFTSFVLTRPQSVEWDALRNVILHSTYNDWTPFFDGPHVIL</sequence>
<accession>A0A0H2S8W5</accession>
<proteinExistence type="predicted"/>
<evidence type="ECO:0000313" key="3">
    <source>
        <dbReference type="Proteomes" id="UP000053477"/>
    </source>
</evidence>
<organism evidence="2 3">
    <name type="scientific">Schizopora paradoxa</name>
    <dbReference type="NCBI Taxonomy" id="27342"/>
    <lineage>
        <taxon>Eukaryota</taxon>
        <taxon>Fungi</taxon>
        <taxon>Dikarya</taxon>
        <taxon>Basidiomycota</taxon>
        <taxon>Agaricomycotina</taxon>
        <taxon>Agaricomycetes</taxon>
        <taxon>Hymenochaetales</taxon>
        <taxon>Schizoporaceae</taxon>
        <taxon>Schizopora</taxon>
    </lineage>
</organism>
<evidence type="ECO:0000256" key="1">
    <source>
        <dbReference type="SAM" id="MobiDB-lite"/>
    </source>
</evidence>
<dbReference type="EMBL" id="KQ085898">
    <property type="protein sequence ID" value="KLO18108.1"/>
    <property type="molecule type" value="Genomic_DNA"/>
</dbReference>
<dbReference type="Proteomes" id="UP000053477">
    <property type="component" value="Unassembled WGS sequence"/>
</dbReference>
<reference evidence="2 3" key="1">
    <citation type="submission" date="2015-04" db="EMBL/GenBank/DDBJ databases">
        <title>Complete genome sequence of Schizopora paradoxa KUC8140, a cosmopolitan wood degrader in East Asia.</title>
        <authorList>
            <consortium name="DOE Joint Genome Institute"/>
            <person name="Min B."/>
            <person name="Park H."/>
            <person name="Jang Y."/>
            <person name="Kim J.-J."/>
            <person name="Kim K.H."/>
            <person name="Pangilinan J."/>
            <person name="Lipzen A."/>
            <person name="Riley R."/>
            <person name="Grigoriev I.V."/>
            <person name="Spatafora J.W."/>
            <person name="Choi I.-G."/>
        </authorList>
    </citation>
    <scope>NUCLEOTIDE SEQUENCE [LARGE SCALE GENOMIC DNA]</scope>
    <source>
        <strain evidence="2 3">KUC8140</strain>
    </source>
</reference>
<keyword evidence="3" id="KW-1185">Reference proteome</keyword>
<protein>
    <submittedName>
        <fullName evidence="2">Uncharacterized protein</fullName>
    </submittedName>
</protein>
<dbReference type="InParanoid" id="A0A0H2S8W5"/>
<evidence type="ECO:0000313" key="2">
    <source>
        <dbReference type="EMBL" id="KLO18108.1"/>
    </source>
</evidence>
<dbReference type="AlphaFoldDB" id="A0A0H2S8W5"/>
<feature type="region of interest" description="Disordered" evidence="1">
    <location>
        <begin position="23"/>
        <end position="44"/>
    </location>
</feature>
<gene>
    <name evidence="2" type="ORF">SCHPADRAFT_137827</name>
</gene>
<name>A0A0H2S8W5_9AGAM</name>